<feature type="compositionally biased region" description="Polar residues" evidence="1">
    <location>
        <begin position="33"/>
        <end position="43"/>
    </location>
</feature>
<keyword evidence="3" id="KW-1185">Reference proteome</keyword>
<organism evidence="2 3">
    <name type="scientific">Virgisporangium aliadipatigenens</name>
    <dbReference type="NCBI Taxonomy" id="741659"/>
    <lineage>
        <taxon>Bacteria</taxon>
        <taxon>Bacillati</taxon>
        <taxon>Actinomycetota</taxon>
        <taxon>Actinomycetes</taxon>
        <taxon>Micromonosporales</taxon>
        <taxon>Micromonosporaceae</taxon>
        <taxon>Virgisporangium</taxon>
    </lineage>
</organism>
<dbReference type="Pfam" id="PF13822">
    <property type="entry name" value="ACC_epsilon"/>
    <property type="match status" value="1"/>
</dbReference>
<evidence type="ECO:0000256" key="1">
    <source>
        <dbReference type="SAM" id="MobiDB-lite"/>
    </source>
</evidence>
<dbReference type="InterPro" id="IPR032716">
    <property type="entry name" value="ACC_epsilon"/>
</dbReference>
<evidence type="ECO:0000313" key="2">
    <source>
        <dbReference type="EMBL" id="GIJ51105.1"/>
    </source>
</evidence>
<comment type="caution">
    <text evidence="2">The sequence shown here is derived from an EMBL/GenBank/DDBJ whole genome shotgun (WGS) entry which is preliminary data.</text>
</comment>
<gene>
    <name evidence="2" type="ORF">Val02_79910</name>
</gene>
<dbReference type="EMBL" id="BOPF01000044">
    <property type="protein sequence ID" value="GIJ51105.1"/>
    <property type="molecule type" value="Genomic_DNA"/>
</dbReference>
<dbReference type="AlphaFoldDB" id="A0A8J3YWF4"/>
<reference evidence="2" key="1">
    <citation type="submission" date="2021-01" db="EMBL/GenBank/DDBJ databases">
        <title>Whole genome shotgun sequence of Virgisporangium aliadipatigenens NBRC 105644.</title>
        <authorList>
            <person name="Komaki H."/>
            <person name="Tamura T."/>
        </authorList>
    </citation>
    <scope>NUCLEOTIDE SEQUENCE</scope>
    <source>
        <strain evidence="2">NBRC 105644</strain>
    </source>
</reference>
<dbReference type="GO" id="GO:0004658">
    <property type="term" value="F:propionyl-CoA carboxylase activity"/>
    <property type="evidence" value="ECO:0007669"/>
    <property type="project" value="InterPro"/>
</dbReference>
<sequence length="67" mass="7088">MHELRFHRGSPTSEELAAVVAVLTGLGRDAGSPSDTAPVSQWRVNARPSAGPGRPVTGGWRASRLPR</sequence>
<proteinExistence type="predicted"/>
<evidence type="ECO:0008006" key="4">
    <source>
        <dbReference type="Google" id="ProtNLM"/>
    </source>
</evidence>
<dbReference type="Proteomes" id="UP000619260">
    <property type="component" value="Unassembled WGS sequence"/>
</dbReference>
<dbReference type="GO" id="GO:0003989">
    <property type="term" value="F:acetyl-CoA carboxylase activity"/>
    <property type="evidence" value="ECO:0007669"/>
    <property type="project" value="InterPro"/>
</dbReference>
<evidence type="ECO:0000313" key="3">
    <source>
        <dbReference type="Proteomes" id="UP000619260"/>
    </source>
</evidence>
<protein>
    <recommendedName>
        <fullName evidence="4">Acyl-CoA carboxylase epsilon subunit</fullName>
    </recommendedName>
</protein>
<name>A0A8J3YWF4_9ACTN</name>
<dbReference type="RefSeq" id="WP_239153691.1">
    <property type="nucleotide sequence ID" value="NZ_BOPF01000044.1"/>
</dbReference>
<accession>A0A8J3YWF4</accession>
<feature type="region of interest" description="Disordered" evidence="1">
    <location>
        <begin position="28"/>
        <end position="67"/>
    </location>
</feature>